<dbReference type="STRING" id="1612202.SAMN05421734_10254"/>
<dbReference type="InterPro" id="IPR020583">
    <property type="entry name" value="Inositol_monoP_metal-BS"/>
</dbReference>
<dbReference type="Pfam" id="PF00459">
    <property type="entry name" value="Inositol_P"/>
    <property type="match status" value="1"/>
</dbReference>
<feature type="binding site" evidence="5">
    <location>
        <position position="92"/>
    </location>
    <ligand>
        <name>Mg(2+)</name>
        <dbReference type="ChEBI" id="CHEBI:18420"/>
        <label>1</label>
        <note>catalytic</note>
    </ligand>
</feature>
<organism evidence="6 7">
    <name type="scientific">Pelagirhabdus alkalitolerans</name>
    <dbReference type="NCBI Taxonomy" id="1612202"/>
    <lineage>
        <taxon>Bacteria</taxon>
        <taxon>Bacillati</taxon>
        <taxon>Bacillota</taxon>
        <taxon>Bacilli</taxon>
        <taxon>Bacillales</taxon>
        <taxon>Bacillaceae</taxon>
        <taxon>Pelagirhabdus</taxon>
    </lineage>
</organism>
<feature type="binding site" evidence="5">
    <location>
        <position position="217"/>
    </location>
    <ligand>
        <name>Mg(2+)</name>
        <dbReference type="ChEBI" id="CHEBI:18420"/>
        <label>1</label>
        <note>catalytic</note>
    </ligand>
</feature>
<dbReference type="RefSeq" id="WP_090792706.1">
    <property type="nucleotide sequence ID" value="NZ_FMYI01000002.1"/>
</dbReference>
<dbReference type="GO" id="GO:0006020">
    <property type="term" value="P:inositol metabolic process"/>
    <property type="evidence" value="ECO:0007669"/>
    <property type="project" value="TreeGrafter"/>
</dbReference>
<accession>A0A1G6GZ38</accession>
<dbReference type="GO" id="GO:0007165">
    <property type="term" value="P:signal transduction"/>
    <property type="evidence" value="ECO:0007669"/>
    <property type="project" value="TreeGrafter"/>
</dbReference>
<gene>
    <name evidence="6" type="ORF">SAMN05421734_10254</name>
</gene>
<keyword evidence="4 5" id="KW-0460">Magnesium</keyword>
<evidence type="ECO:0000313" key="6">
    <source>
        <dbReference type="EMBL" id="SDB87292.1"/>
    </source>
</evidence>
<comment type="cofactor">
    <cofactor evidence="1 5">
        <name>Mg(2+)</name>
        <dbReference type="ChEBI" id="CHEBI:18420"/>
    </cofactor>
</comment>
<reference evidence="7" key="1">
    <citation type="submission" date="2016-09" db="EMBL/GenBank/DDBJ databases">
        <authorList>
            <person name="Varghese N."/>
            <person name="Submissions S."/>
        </authorList>
    </citation>
    <scope>NUCLEOTIDE SEQUENCE [LARGE SCALE GENOMIC DNA]</scope>
    <source>
        <strain evidence="7">S5</strain>
    </source>
</reference>
<dbReference type="GO" id="GO:0008934">
    <property type="term" value="F:inositol monophosphate 1-phosphatase activity"/>
    <property type="evidence" value="ECO:0007669"/>
    <property type="project" value="TreeGrafter"/>
</dbReference>
<evidence type="ECO:0000256" key="5">
    <source>
        <dbReference type="PIRSR" id="PIRSR600760-2"/>
    </source>
</evidence>
<dbReference type="PRINTS" id="PR00377">
    <property type="entry name" value="IMPHPHTASES"/>
</dbReference>
<dbReference type="FunFam" id="3.30.540.10:FF:000003">
    <property type="entry name" value="Inositol-1-monophosphatase"/>
    <property type="match status" value="1"/>
</dbReference>
<feature type="binding site" evidence="5">
    <location>
        <position position="71"/>
    </location>
    <ligand>
        <name>Mg(2+)</name>
        <dbReference type="ChEBI" id="CHEBI:18420"/>
        <label>1</label>
        <note>catalytic</note>
    </ligand>
</feature>
<proteinExistence type="predicted"/>
<dbReference type="Proteomes" id="UP000242949">
    <property type="component" value="Unassembled WGS sequence"/>
</dbReference>
<dbReference type="EMBL" id="FMYI01000002">
    <property type="protein sequence ID" value="SDB87292.1"/>
    <property type="molecule type" value="Genomic_DNA"/>
</dbReference>
<dbReference type="PANTHER" id="PTHR20854">
    <property type="entry name" value="INOSITOL MONOPHOSPHATASE"/>
    <property type="match status" value="1"/>
</dbReference>
<sequence>MTQFDQESIYQQAKEWVLEAGAIIRSSIDQPREVDTKENANDLVTEMDKQTEEYFAKAIRSTYQEHRILSEEGFGDDVQDLDGVVWIIDPIDGTMNFVHQKQTFAISLAVFCDGVGEIGFVYDVMADCLYHAKKGQGAYKNEKKLDPLPESKTLEESLLMLNTIWCTPNKKVADEPIRDLVQTVRGTRSYGSAALEFCYLAEGIVDSYISFKLQPWDIAAGVVIFKEVGGVTSQTTGERLTFLHQDPIVSAHPNLINAISDYIELKYLI</sequence>
<dbReference type="SUPFAM" id="SSF56655">
    <property type="entry name" value="Carbohydrate phosphatase"/>
    <property type="match status" value="1"/>
</dbReference>
<protein>
    <submittedName>
        <fullName evidence="6">Myo-inositol-1(Or 4)-monophosphatase</fullName>
    </submittedName>
</protein>
<evidence type="ECO:0000313" key="7">
    <source>
        <dbReference type="Proteomes" id="UP000242949"/>
    </source>
</evidence>
<evidence type="ECO:0000256" key="1">
    <source>
        <dbReference type="ARBA" id="ARBA00001946"/>
    </source>
</evidence>
<feature type="binding site" evidence="5">
    <location>
        <position position="89"/>
    </location>
    <ligand>
        <name>Mg(2+)</name>
        <dbReference type="ChEBI" id="CHEBI:18420"/>
        <label>1</label>
        <note>catalytic</note>
    </ligand>
</feature>
<dbReference type="GO" id="GO:0046872">
    <property type="term" value="F:metal ion binding"/>
    <property type="evidence" value="ECO:0007669"/>
    <property type="project" value="UniProtKB-KW"/>
</dbReference>
<dbReference type="Gene3D" id="3.30.540.10">
    <property type="entry name" value="Fructose-1,6-Bisphosphatase, subunit A, domain 1"/>
    <property type="match status" value="1"/>
</dbReference>
<evidence type="ECO:0000256" key="3">
    <source>
        <dbReference type="ARBA" id="ARBA00022801"/>
    </source>
</evidence>
<dbReference type="PROSITE" id="PS00629">
    <property type="entry name" value="IMP_1"/>
    <property type="match status" value="1"/>
</dbReference>
<dbReference type="OrthoDB" id="9772456at2"/>
<keyword evidence="7" id="KW-1185">Reference proteome</keyword>
<dbReference type="AlphaFoldDB" id="A0A1G6GZ38"/>
<keyword evidence="2 5" id="KW-0479">Metal-binding</keyword>
<dbReference type="InterPro" id="IPR000760">
    <property type="entry name" value="Inositol_monophosphatase-like"/>
</dbReference>
<evidence type="ECO:0000256" key="2">
    <source>
        <dbReference type="ARBA" id="ARBA00022723"/>
    </source>
</evidence>
<name>A0A1G6GZ38_9BACI</name>
<dbReference type="CDD" id="cd01637">
    <property type="entry name" value="IMPase_like"/>
    <property type="match status" value="1"/>
</dbReference>
<keyword evidence="3" id="KW-0378">Hydrolase</keyword>
<evidence type="ECO:0000256" key="4">
    <source>
        <dbReference type="ARBA" id="ARBA00022842"/>
    </source>
</evidence>
<dbReference type="PANTHER" id="PTHR20854:SF4">
    <property type="entry name" value="INOSITOL-1-MONOPHOSPHATASE-RELATED"/>
    <property type="match status" value="1"/>
</dbReference>
<feature type="binding site" evidence="5">
    <location>
        <position position="91"/>
    </location>
    <ligand>
        <name>Mg(2+)</name>
        <dbReference type="ChEBI" id="CHEBI:18420"/>
        <label>1</label>
        <note>catalytic</note>
    </ligand>
</feature>
<dbReference type="Gene3D" id="3.40.190.80">
    <property type="match status" value="1"/>
</dbReference>